<name>A0A0F5MMU4_9RICK</name>
<keyword evidence="3" id="KW-1185">Reference proteome</keyword>
<protein>
    <submittedName>
        <fullName evidence="2">Acetyltransferase (GNAT) family protein</fullName>
    </submittedName>
</protein>
<dbReference type="GO" id="GO:0008080">
    <property type="term" value="F:N-acetyltransferase activity"/>
    <property type="evidence" value="ECO:0007669"/>
    <property type="project" value="TreeGrafter"/>
</dbReference>
<evidence type="ECO:0000313" key="2">
    <source>
        <dbReference type="EMBL" id="KKB96041.1"/>
    </source>
</evidence>
<dbReference type="PROSITE" id="PS51186">
    <property type="entry name" value="GNAT"/>
    <property type="match status" value="1"/>
</dbReference>
<dbReference type="Gene3D" id="3.40.630.30">
    <property type="match status" value="1"/>
</dbReference>
<comment type="caution">
    <text evidence="2">The sequence shown here is derived from an EMBL/GenBank/DDBJ whole genome shotgun (WGS) entry which is preliminary data.</text>
</comment>
<sequence length="157" mass="18121">MIENFIQRKASINDLKSIVALLVEDELGSTRDRLSEELDPKYLNAFKLIDKDPNQYLMVVEKDNQIIATCHLTIMPSLTFTGSTRMQIEAVRVSEKLRGQKIGEWMIERALEYGRENNVGIIQLSTNKKRPRAKKFYEKLGFEASHEGMKLYLKGLK</sequence>
<dbReference type="PANTHER" id="PTHR13355">
    <property type="entry name" value="GLUCOSAMINE 6-PHOSPHATE N-ACETYLTRANSFERASE"/>
    <property type="match status" value="1"/>
</dbReference>
<accession>A0A0F5MMU4</accession>
<keyword evidence="2" id="KW-0808">Transferase</keyword>
<dbReference type="Proteomes" id="UP000033358">
    <property type="component" value="Unassembled WGS sequence"/>
</dbReference>
<dbReference type="PATRIC" id="fig|1607817.3.peg.873"/>
<evidence type="ECO:0000259" key="1">
    <source>
        <dbReference type="PROSITE" id="PS51186"/>
    </source>
</evidence>
<dbReference type="PANTHER" id="PTHR13355:SF15">
    <property type="entry name" value="GCN5-RELATED N-ACETYLTRANSFERASE 3, CHLOROPLASTIC"/>
    <property type="match status" value="1"/>
</dbReference>
<dbReference type="Pfam" id="PF00583">
    <property type="entry name" value="Acetyltransf_1"/>
    <property type="match status" value="1"/>
</dbReference>
<reference evidence="2 3" key="1">
    <citation type="submission" date="2015-02" db="EMBL/GenBank/DDBJ databases">
        <title>Single cell genomics of a rare environmental alphaproteobacterium provides unique insights into Rickettsiaceae evolution.</title>
        <authorList>
            <person name="Martijn J."/>
            <person name="Schulz F."/>
            <person name="Zaremba-Niedzwiedzka K."/>
            <person name="Viklund J."/>
            <person name="Stepanauskas R."/>
            <person name="Andersson S.G.E."/>
            <person name="Horn M."/>
            <person name="Guy L."/>
            <person name="Ettema T.J.G."/>
        </authorList>
    </citation>
    <scope>NUCLEOTIDE SEQUENCE [LARGE SCALE GENOMIC DNA]</scope>
    <source>
        <strain evidence="2 3">SCGC AAA041-L04</strain>
    </source>
</reference>
<organism evidence="2 3">
    <name type="scientific">Candidatus Arcanibacter lacustris</name>
    <dbReference type="NCBI Taxonomy" id="1607817"/>
    <lineage>
        <taxon>Bacteria</taxon>
        <taxon>Pseudomonadati</taxon>
        <taxon>Pseudomonadota</taxon>
        <taxon>Alphaproteobacteria</taxon>
        <taxon>Rickettsiales</taxon>
        <taxon>Candidatus Arcanibacter</taxon>
    </lineage>
</organism>
<dbReference type="EMBL" id="JYHA01000146">
    <property type="protein sequence ID" value="KKB96041.1"/>
    <property type="molecule type" value="Genomic_DNA"/>
</dbReference>
<proteinExistence type="predicted"/>
<dbReference type="InterPro" id="IPR039143">
    <property type="entry name" value="GNPNAT1-like"/>
</dbReference>
<feature type="domain" description="N-acetyltransferase" evidence="1">
    <location>
        <begin position="5"/>
        <end position="157"/>
    </location>
</feature>
<gene>
    <name evidence="2" type="ORF">SZ25_00873</name>
</gene>
<dbReference type="AlphaFoldDB" id="A0A0F5MMU4"/>
<dbReference type="InterPro" id="IPR016181">
    <property type="entry name" value="Acyl_CoA_acyltransferase"/>
</dbReference>
<dbReference type="SUPFAM" id="SSF55729">
    <property type="entry name" value="Acyl-CoA N-acyltransferases (Nat)"/>
    <property type="match status" value="1"/>
</dbReference>
<dbReference type="InterPro" id="IPR000182">
    <property type="entry name" value="GNAT_dom"/>
</dbReference>
<evidence type="ECO:0000313" key="3">
    <source>
        <dbReference type="Proteomes" id="UP000033358"/>
    </source>
</evidence>